<protein>
    <submittedName>
        <fullName evidence="1">Mu-like prophage major head subunit gpT family protein</fullName>
    </submittedName>
</protein>
<gene>
    <name evidence="1" type="ORF">WMW72_10635</name>
</gene>
<proteinExistence type="predicted"/>
<comment type="caution">
    <text evidence="1">The sequence shown here is derived from an EMBL/GenBank/DDBJ whole genome shotgun (WGS) entry which is preliminary data.</text>
</comment>
<organism evidence="1 2">
    <name type="scientific">Paenibacillus filicis</name>
    <dbReference type="NCBI Taxonomy" id="669464"/>
    <lineage>
        <taxon>Bacteria</taxon>
        <taxon>Bacillati</taxon>
        <taxon>Bacillota</taxon>
        <taxon>Bacilli</taxon>
        <taxon>Bacillales</taxon>
        <taxon>Paenibacillaceae</taxon>
        <taxon>Paenibacillus</taxon>
    </lineage>
</organism>
<evidence type="ECO:0000313" key="1">
    <source>
        <dbReference type="EMBL" id="MEK8128359.1"/>
    </source>
</evidence>
<keyword evidence="2" id="KW-1185">Reference proteome</keyword>
<dbReference type="RefSeq" id="WP_341415426.1">
    <property type="nucleotide sequence ID" value="NZ_JBBPCC010000005.1"/>
</dbReference>
<name>A0ABU9DHL3_9BACL</name>
<reference evidence="1 2" key="1">
    <citation type="submission" date="2024-04" db="EMBL/GenBank/DDBJ databases">
        <title>draft genome sequnece of Paenibacillus filicis.</title>
        <authorList>
            <person name="Kim D.-U."/>
        </authorList>
    </citation>
    <scope>NUCLEOTIDE SEQUENCE [LARGE SCALE GENOMIC DNA]</scope>
    <source>
        <strain evidence="1 2">KACC14197</strain>
    </source>
</reference>
<dbReference type="Proteomes" id="UP001469365">
    <property type="component" value="Unassembled WGS sequence"/>
</dbReference>
<dbReference type="EMBL" id="JBBPCC010000005">
    <property type="protein sequence ID" value="MEK8128359.1"/>
    <property type="molecule type" value="Genomic_DNA"/>
</dbReference>
<accession>A0ABU9DHL3</accession>
<sequence length="321" mass="36899">MAVQTKLQWHPNVLEPVFKELYNLAMKDKKDFIPLLYLVTNSEKDTESYNGAGGEGLMEEWKYSNNQVFYDEVDELWQKYIKNRKFSDGREIEKDFVDDLKLTEIQRRITSLADAVYKTQQLQAVEFLHNAFATTGPNWRGRVENYSGPDGQPLCSASHPYSPTNTVDVQSNLGTSALTLDSWDETAVAMQEWVDDRGNPMAVIPDTLIVAPYNARAAFKIAGLPDAELPKYEPGSNHFDANMYMGNIKVIVNPFIRPQFRKSWFAADSSRMKQFNIWQWRRKIENGSMTDFDTEVSKFKAIGRWGYGFTNYSFIYGHNVT</sequence>
<evidence type="ECO:0000313" key="2">
    <source>
        <dbReference type="Proteomes" id="UP001469365"/>
    </source>
</evidence>